<reference evidence="7" key="5">
    <citation type="submission" date="2015-06" db="UniProtKB">
        <authorList>
            <consortium name="EnsemblFungi"/>
        </authorList>
    </citation>
    <scope>IDENTIFICATION</scope>
    <source>
        <strain evidence="7">ATCC 64411</strain>
    </source>
</reference>
<keyword evidence="3" id="KW-0698">rRNA processing</keyword>
<dbReference type="GO" id="GO:0005634">
    <property type="term" value="C:nucleus"/>
    <property type="evidence" value="ECO:0007669"/>
    <property type="project" value="UniProtKB-SubCell"/>
</dbReference>
<proteinExistence type="inferred from homology"/>
<organism evidence="7 8">
    <name type="scientific">Magnaporthiopsis poae (strain ATCC 64411 / 73-15)</name>
    <name type="common">Kentucky bluegrass fungus</name>
    <name type="synonym">Magnaporthe poae</name>
    <dbReference type="NCBI Taxonomy" id="644358"/>
    <lineage>
        <taxon>Eukaryota</taxon>
        <taxon>Fungi</taxon>
        <taxon>Dikarya</taxon>
        <taxon>Ascomycota</taxon>
        <taxon>Pezizomycotina</taxon>
        <taxon>Sordariomycetes</taxon>
        <taxon>Sordariomycetidae</taxon>
        <taxon>Magnaporthales</taxon>
        <taxon>Magnaporthaceae</taxon>
        <taxon>Magnaporthiopsis</taxon>
    </lineage>
</organism>
<dbReference type="EnsemblFungi" id="MAPG_02982T0">
    <property type="protein sequence ID" value="MAPG_02982T0"/>
    <property type="gene ID" value="MAPG_02982"/>
</dbReference>
<dbReference type="Pfam" id="PF05997">
    <property type="entry name" value="Nop52"/>
    <property type="match status" value="1"/>
</dbReference>
<dbReference type="STRING" id="644358.A0A0C4DSU1"/>
<reference evidence="6" key="3">
    <citation type="submission" date="2011-03" db="EMBL/GenBank/DDBJ databases">
        <title>Annotation of Magnaporthe poae ATCC 64411.</title>
        <authorList>
            <person name="Ma L.-J."/>
            <person name="Dead R."/>
            <person name="Young S.K."/>
            <person name="Zeng Q."/>
            <person name="Gargeya S."/>
            <person name="Fitzgerald M."/>
            <person name="Haas B."/>
            <person name="Abouelleil A."/>
            <person name="Alvarado L."/>
            <person name="Arachchi H.M."/>
            <person name="Berlin A."/>
            <person name="Brown A."/>
            <person name="Chapman S.B."/>
            <person name="Chen Z."/>
            <person name="Dunbar C."/>
            <person name="Freedman E."/>
            <person name="Gearin G."/>
            <person name="Gellesch M."/>
            <person name="Goldberg J."/>
            <person name="Griggs A."/>
            <person name="Gujja S."/>
            <person name="Heiman D."/>
            <person name="Howarth C."/>
            <person name="Larson L."/>
            <person name="Lui A."/>
            <person name="MacDonald P.J.P."/>
            <person name="Mehta T."/>
            <person name="Montmayeur A."/>
            <person name="Murphy C."/>
            <person name="Neiman D."/>
            <person name="Pearson M."/>
            <person name="Priest M."/>
            <person name="Roberts A."/>
            <person name="Saif S."/>
            <person name="Shea T."/>
            <person name="Shenoy N."/>
            <person name="Sisk P."/>
            <person name="Stolte C."/>
            <person name="Sykes S."/>
            <person name="Yandava C."/>
            <person name="Wortman J."/>
            <person name="Nusbaum C."/>
            <person name="Birren B."/>
        </authorList>
    </citation>
    <scope>NUCLEOTIDE SEQUENCE</scope>
    <source>
        <strain evidence="6">ATCC 64411</strain>
    </source>
</reference>
<dbReference type="eggNOG" id="KOG3911">
    <property type="taxonomic scope" value="Eukaryota"/>
</dbReference>
<comment type="similarity">
    <text evidence="2">Belongs to the RRP1 family.</text>
</comment>
<dbReference type="EMBL" id="ADBL01000725">
    <property type="status" value="NOT_ANNOTATED_CDS"/>
    <property type="molecule type" value="Genomic_DNA"/>
</dbReference>
<dbReference type="InterPro" id="IPR010301">
    <property type="entry name" value="RRP1"/>
</dbReference>
<reference evidence="8" key="1">
    <citation type="submission" date="2010-05" db="EMBL/GenBank/DDBJ databases">
        <title>The genome sequence of Magnaporthe poae strain ATCC 64411.</title>
        <authorList>
            <person name="Ma L.-J."/>
            <person name="Dead R."/>
            <person name="Young S."/>
            <person name="Zeng Q."/>
            <person name="Koehrsen M."/>
            <person name="Alvarado L."/>
            <person name="Berlin A."/>
            <person name="Chapman S.B."/>
            <person name="Chen Z."/>
            <person name="Freedman E."/>
            <person name="Gellesch M."/>
            <person name="Goldberg J."/>
            <person name="Griggs A."/>
            <person name="Gujja S."/>
            <person name="Heilman E.R."/>
            <person name="Heiman D."/>
            <person name="Hepburn T."/>
            <person name="Howarth C."/>
            <person name="Jen D."/>
            <person name="Larson L."/>
            <person name="Mehta T."/>
            <person name="Neiman D."/>
            <person name="Pearson M."/>
            <person name="Roberts A."/>
            <person name="Saif S."/>
            <person name="Shea T."/>
            <person name="Shenoy N."/>
            <person name="Sisk P."/>
            <person name="Stolte C."/>
            <person name="Sykes S."/>
            <person name="Walk T."/>
            <person name="White J."/>
            <person name="Yandava C."/>
            <person name="Haas B."/>
            <person name="Nusbaum C."/>
            <person name="Birren B."/>
        </authorList>
    </citation>
    <scope>NUCLEOTIDE SEQUENCE [LARGE SCALE GENOMIC DNA]</scope>
    <source>
        <strain evidence="8">ATCC 64411 / 73-15</strain>
    </source>
</reference>
<keyword evidence="8" id="KW-1185">Reference proteome</keyword>
<dbReference type="OMA" id="AMWFSDR"/>
<evidence type="ECO:0000313" key="8">
    <source>
        <dbReference type="Proteomes" id="UP000011715"/>
    </source>
</evidence>
<evidence type="ECO:0000256" key="2">
    <source>
        <dbReference type="ARBA" id="ARBA00006374"/>
    </source>
</evidence>
<dbReference type="PANTHER" id="PTHR13026">
    <property type="entry name" value="NNP-1 PROTEIN NOVEL NUCLEAR PROTEIN 1 NOP52"/>
    <property type="match status" value="1"/>
</dbReference>
<evidence type="ECO:0000256" key="3">
    <source>
        <dbReference type="ARBA" id="ARBA00022552"/>
    </source>
</evidence>
<reference evidence="7" key="4">
    <citation type="journal article" date="2015" name="G3 (Bethesda)">
        <title>Genome sequences of three phytopathogenic species of the Magnaporthaceae family of fungi.</title>
        <authorList>
            <person name="Okagaki L.H."/>
            <person name="Nunes C.C."/>
            <person name="Sailsbery J."/>
            <person name="Clay B."/>
            <person name="Brown D."/>
            <person name="John T."/>
            <person name="Oh Y."/>
            <person name="Young N."/>
            <person name="Fitzgerald M."/>
            <person name="Haas B.J."/>
            <person name="Zeng Q."/>
            <person name="Young S."/>
            <person name="Adiconis X."/>
            <person name="Fan L."/>
            <person name="Levin J.Z."/>
            <person name="Mitchell T.K."/>
            <person name="Okubara P.A."/>
            <person name="Farman M.L."/>
            <person name="Kohn L.M."/>
            <person name="Birren B."/>
            <person name="Ma L.-J."/>
            <person name="Dean R.A."/>
        </authorList>
    </citation>
    <scope>NUCLEOTIDE SEQUENCE</scope>
    <source>
        <strain evidence="7">ATCC 64411 / 73-15</strain>
    </source>
</reference>
<dbReference type="OrthoDB" id="2019504at2759"/>
<evidence type="ECO:0000256" key="1">
    <source>
        <dbReference type="ARBA" id="ARBA00004123"/>
    </source>
</evidence>
<dbReference type="GO" id="GO:0006364">
    <property type="term" value="P:rRNA processing"/>
    <property type="evidence" value="ECO:0007669"/>
    <property type="project" value="UniProtKB-KW"/>
</dbReference>
<sequence>MAPQDKNMPFIRNLASSDRKARTQALSSLETFLSSRRLNNPLGPVEILKLWKGLYYALWMCDRPLPQQNLCAELAGLMRSLPDESVVPWLRGFWATMAREWTSIDVLRMEKFLLLVRRVLGASISWMRRDESEYRPSKTQKKQSTSEPEPGRWHGDRVDDVVALLKEWPFSTDVDVGGREAAVGEGEYRDLVPHTVAAGLRIHVLDIWVDEAEKVGLLGPTKEGEVEDAEAPKILDRFNALVEELHRNTETTSVKVRAEASLKDDRLPWNRSGAAGGGDEGGSWDGFDD</sequence>
<dbReference type="VEuPathDB" id="FungiDB:MAPG_02982"/>
<dbReference type="GO" id="GO:0030688">
    <property type="term" value="C:preribosome, small subunit precursor"/>
    <property type="evidence" value="ECO:0007669"/>
    <property type="project" value="InterPro"/>
</dbReference>
<evidence type="ECO:0000256" key="5">
    <source>
        <dbReference type="SAM" id="MobiDB-lite"/>
    </source>
</evidence>
<feature type="region of interest" description="Disordered" evidence="5">
    <location>
        <begin position="267"/>
        <end position="289"/>
    </location>
</feature>
<dbReference type="PANTHER" id="PTHR13026:SF0">
    <property type="entry name" value="RIBOSOMAL RNA PROCESSING 1B"/>
    <property type="match status" value="1"/>
</dbReference>
<dbReference type="AlphaFoldDB" id="A0A0C4DSU1"/>
<comment type="subcellular location">
    <subcellularLocation>
        <location evidence="1">Nucleus</location>
    </subcellularLocation>
</comment>
<gene>
    <name evidence="6" type="ORF">MAPG_02982</name>
</gene>
<name>A0A0C4DSU1_MAGP6</name>
<feature type="compositionally biased region" description="Gly residues" evidence="5">
    <location>
        <begin position="274"/>
        <end position="289"/>
    </location>
</feature>
<evidence type="ECO:0000313" key="6">
    <source>
        <dbReference type="EMBL" id="KLU83933.1"/>
    </source>
</evidence>
<dbReference type="EMBL" id="GL876967">
    <property type="protein sequence ID" value="KLU83933.1"/>
    <property type="molecule type" value="Genomic_DNA"/>
</dbReference>
<evidence type="ECO:0000256" key="4">
    <source>
        <dbReference type="ARBA" id="ARBA00023242"/>
    </source>
</evidence>
<keyword evidence="4" id="KW-0539">Nucleus</keyword>
<evidence type="ECO:0000313" key="7">
    <source>
        <dbReference type="EnsemblFungi" id="MAPG_02982T0"/>
    </source>
</evidence>
<accession>A0A0C4DSU1</accession>
<dbReference type="Proteomes" id="UP000011715">
    <property type="component" value="Unassembled WGS sequence"/>
</dbReference>
<reference evidence="6" key="2">
    <citation type="submission" date="2010-05" db="EMBL/GenBank/DDBJ databases">
        <title>The Genome Sequence of Magnaporthe poae strain ATCC 64411.</title>
        <authorList>
            <consortium name="The Broad Institute Genome Sequencing Platform"/>
            <consortium name="Broad Institute Genome Sequencing Center for Infectious Disease"/>
            <person name="Ma L.-J."/>
            <person name="Dead R."/>
            <person name="Young S."/>
            <person name="Zeng Q."/>
            <person name="Koehrsen M."/>
            <person name="Alvarado L."/>
            <person name="Berlin A."/>
            <person name="Chapman S.B."/>
            <person name="Chen Z."/>
            <person name="Freedman E."/>
            <person name="Gellesch M."/>
            <person name="Goldberg J."/>
            <person name="Griggs A."/>
            <person name="Gujja S."/>
            <person name="Heilman E.R."/>
            <person name="Heiman D."/>
            <person name="Hepburn T."/>
            <person name="Howarth C."/>
            <person name="Jen D."/>
            <person name="Larson L."/>
            <person name="Mehta T."/>
            <person name="Neiman D."/>
            <person name="Pearson M."/>
            <person name="Roberts A."/>
            <person name="Saif S."/>
            <person name="Shea T."/>
            <person name="Shenoy N."/>
            <person name="Sisk P."/>
            <person name="Stolte C."/>
            <person name="Sykes S."/>
            <person name="Walk T."/>
            <person name="White J."/>
            <person name="Yandava C."/>
            <person name="Haas B."/>
            <person name="Nusbaum C."/>
            <person name="Birren B."/>
        </authorList>
    </citation>
    <scope>NUCLEOTIDE SEQUENCE</scope>
    <source>
        <strain evidence="6">ATCC 64411</strain>
    </source>
</reference>
<protein>
    <submittedName>
        <fullName evidence="6">Ribosomal RNA-processing protein 1</fullName>
    </submittedName>
</protein>